<proteinExistence type="inferred from homology"/>
<keyword evidence="7" id="KW-0732">Signal</keyword>
<reference evidence="19 20" key="1">
    <citation type="submission" date="2016-10" db="EMBL/GenBank/DDBJ databases">
        <title>Arsenicibacter rosenii gen. nov., sp. nov., an efficient arsenic-methylating bacterium isolated from an arsenic-contaminated paddy soil.</title>
        <authorList>
            <person name="Huang K."/>
        </authorList>
    </citation>
    <scope>NUCLEOTIDE SEQUENCE [LARGE SCALE GENOMIC DNA]</scope>
    <source>
        <strain evidence="19 20">SM-1</strain>
    </source>
</reference>
<dbReference type="InterPro" id="IPR054765">
    <property type="entry name" value="SLBB_dom"/>
</dbReference>
<feature type="domain" description="Soluble ligand binding" evidence="17">
    <location>
        <begin position="335"/>
        <end position="375"/>
    </location>
</feature>
<feature type="domain" description="SLBB" evidence="18">
    <location>
        <begin position="413"/>
        <end position="492"/>
    </location>
</feature>
<comment type="similarity">
    <text evidence="2">Belongs to the BexD/CtrA/VexA family.</text>
</comment>
<evidence type="ECO:0000256" key="2">
    <source>
        <dbReference type="ARBA" id="ARBA00009450"/>
    </source>
</evidence>
<keyword evidence="11 15" id="KW-0472">Membrane</keyword>
<dbReference type="PANTHER" id="PTHR33619:SF3">
    <property type="entry name" value="POLYSACCHARIDE EXPORT PROTEIN GFCE-RELATED"/>
    <property type="match status" value="1"/>
</dbReference>
<comment type="subcellular location">
    <subcellularLocation>
        <location evidence="1">Cell outer membrane</location>
        <topology evidence="1">Multi-pass membrane protein</topology>
    </subcellularLocation>
</comment>
<dbReference type="Pfam" id="PF22461">
    <property type="entry name" value="SLBB_2"/>
    <property type="match status" value="3"/>
</dbReference>
<feature type="transmembrane region" description="Helical" evidence="15">
    <location>
        <begin position="775"/>
        <end position="796"/>
    </location>
</feature>
<evidence type="ECO:0000256" key="8">
    <source>
        <dbReference type="ARBA" id="ARBA00023047"/>
    </source>
</evidence>
<dbReference type="AlphaFoldDB" id="A0A1S2VCU2"/>
<evidence type="ECO:0000256" key="1">
    <source>
        <dbReference type="ARBA" id="ARBA00004571"/>
    </source>
</evidence>
<dbReference type="InterPro" id="IPR019554">
    <property type="entry name" value="Soluble_ligand-bd"/>
</dbReference>
<evidence type="ECO:0000256" key="12">
    <source>
        <dbReference type="ARBA" id="ARBA00023139"/>
    </source>
</evidence>
<evidence type="ECO:0000256" key="4">
    <source>
        <dbReference type="ARBA" id="ARBA00022452"/>
    </source>
</evidence>
<dbReference type="InterPro" id="IPR003715">
    <property type="entry name" value="Poly_export_N"/>
</dbReference>
<dbReference type="GO" id="GO:0015159">
    <property type="term" value="F:polysaccharide transmembrane transporter activity"/>
    <property type="evidence" value="ECO:0007669"/>
    <property type="project" value="InterPro"/>
</dbReference>
<evidence type="ECO:0000256" key="13">
    <source>
        <dbReference type="ARBA" id="ARBA00023237"/>
    </source>
</evidence>
<evidence type="ECO:0000256" key="7">
    <source>
        <dbReference type="ARBA" id="ARBA00022729"/>
    </source>
</evidence>
<keyword evidence="8" id="KW-0625">Polysaccharide transport</keyword>
<evidence type="ECO:0000313" key="19">
    <source>
        <dbReference type="EMBL" id="OIN56512.1"/>
    </source>
</evidence>
<dbReference type="Proteomes" id="UP000181790">
    <property type="component" value="Unassembled WGS sequence"/>
</dbReference>
<dbReference type="EMBL" id="MORL01000022">
    <property type="protein sequence ID" value="OIN56512.1"/>
    <property type="molecule type" value="Genomic_DNA"/>
</dbReference>
<dbReference type="PANTHER" id="PTHR33619">
    <property type="entry name" value="POLYSACCHARIDE EXPORT PROTEIN GFCE-RELATED"/>
    <property type="match status" value="1"/>
</dbReference>
<evidence type="ECO:0000256" key="9">
    <source>
        <dbReference type="ARBA" id="ARBA00023065"/>
    </source>
</evidence>
<keyword evidence="9" id="KW-0406">Ion transport</keyword>
<name>A0A1S2VCU2_9BACT</name>
<feature type="domain" description="Polysaccharide export protein N-terminal" evidence="16">
    <location>
        <begin position="161"/>
        <end position="225"/>
    </location>
</feature>
<dbReference type="OrthoDB" id="9808948at2"/>
<gene>
    <name evidence="19" type="ORF">BLX24_24665</name>
</gene>
<sequence>MTTHDKLSVYTYYIRLYSKKAAIVTWILLAGTAVLAQQKSVSRVDQLSDDQVLEFYRRAQASGLTEMQIEQAAMSQGYTLDDITKMRRRMTQLRTQGSRTTGQSVPDTGIVRTLPGGLSRRVLSDSLSLFSLDTVKKPVVFGASLFQNANLSFEPNLRMATPKGYIVGPDDEILVDIYGASVANMRLKVSPEGTVKMEGLAPVVVNGLTIEQAEQRIIGRLRQAYQGLGSNGTYATVTLGNIRSIRVTIVGEVVRPGTYTISSLGSAFNALYLAGGPNPETGSFRKINILRGNKVVRTIDLYDFLLRADQKDNIRLQDQDVIRVGDYETRVEFIGEVRRPAIYELLPGENLKTALSFAGGFTDEAYTASFTVRRNTSRERKILTVTEEQLAGFVPQRGDKYTVGKILNRYENLVQITGAVMRPGEYALEPGLTTVRELIKRAEGLRNDAFMNRAQIFRERTDMDIENISFSVSKLLKGEVADIPLQRQDSVVIQSIRDLRETYYVIIEGAVNKPDSFLYVRNLSAADLIAMAGGFKEGAAPSRIEIARRIGADTLSTKGARPTVEIFSFALDPALGISSSNTNGATPAEFTLQPFDILYVRSAPYYENQQRVYIGGEVMHSGNYAIVGRSERINDLIRRAGGLKPEAYLQGAQFKRRGDLVATDLRKILDDIGVEQNLLLESGDSLFIPRKSEIVRVQGAVLNPSSVSFERGFSFRDYVAQAGGYTENARKNKSYVIYPSGRKQVGQRSKVEPGSIINVPFKPLQENRMSPAERVGILSLVGTLAATTATILINILSKSN</sequence>
<accession>A0A1S2VCU2</accession>
<keyword evidence="12" id="KW-0564">Palmitate</keyword>
<keyword evidence="20" id="KW-1185">Reference proteome</keyword>
<evidence type="ECO:0000256" key="6">
    <source>
        <dbReference type="ARBA" id="ARBA00022692"/>
    </source>
</evidence>
<evidence type="ECO:0000259" key="17">
    <source>
        <dbReference type="Pfam" id="PF10531"/>
    </source>
</evidence>
<dbReference type="GO" id="GO:0009279">
    <property type="term" value="C:cell outer membrane"/>
    <property type="evidence" value="ECO:0007669"/>
    <property type="project" value="UniProtKB-SubCell"/>
</dbReference>
<evidence type="ECO:0000313" key="20">
    <source>
        <dbReference type="Proteomes" id="UP000181790"/>
    </source>
</evidence>
<keyword evidence="15" id="KW-1133">Transmembrane helix</keyword>
<dbReference type="GO" id="GO:0006811">
    <property type="term" value="P:monoatomic ion transport"/>
    <property type="evidence" value="ECO:0007669"/>
    <property type="project" value="UniProtKB-KW"/>
</dbReference>
<keyword evidence="14" id="KW-0449">Lipoprotein</keyword>
<keyword evidence="3" id="KW-0813">Transport</keyword>
<feature type="domain" description="SLBB" evidence="18">
    <location>
        <begin position="610"/>
        <end position="688"/>
    </location>
</feature>
<evidence type="ECO:0000256" key="10">
    <source>
        <dbReference type="ARBA" id="ARBA00023114"/>
    </source>
</evidence>
<keyword evidence="5 19" id="KW-0762">Sugar transport</keyword>
<feature type="domain" description="Soluble ligand binding" evidence="17">
    <location>
        <begin position="505"/>
        <end position="549"/>
    </location>
</feature>
<keyword evidence="13" id="KW-0998">Cell outer membrane</keyword>
<evidence type="ECO:0000256" key="11">
    <source>
        <dbReference type="ARBA" id="ARBA00023136"/>
    </source>
</evidence>
<comment type="caution">
    <text evidence="19">The sequence shown here is derived from an EMBL/GenBank/DDBJ whole genome shotgun (WGS) entry which is preliminary data.</text>
</comment>
<protein>
    <submittedName>
        <fullName evidence="19">Sugar transporter</fullName>
    </submittedName>
</protein>
<evidence type="ECO:0000256" key="3">
    <source>
        <dbReference type="ARBA" id="ARBA00022448"/>
    </source>
</evidence>
<dbReference type="Pfam" id="PF02563">
    <property type="entry name" value="Poly_export"/>
    <property type="match status" value="1"/>
</dbReference>
<keyword evidence="4" id="KW-1134">Transmembrane beta strand</keyword>
<organism evidence="19 20">
    <name type="scientific">Arsenicibacter rosenii</name>
    <dbReference type="NCBI Taxonomy" id="1750698"/>
    <lineage>
        <taxon>Bacteria</taxon>
        <taxon>Pseudomonadati</taxon>
        <taxon>Bacteroidota</taxon>
        <taxon>Cytophagia</taxon>
        <taxon>Cytophagales</taxon>
        <taxon>Spirosomataceae</taxon>
        <taxon>Arsenicibacter</taxon>
    </lineage>
</organism>
<evidence type="ECO:0000256" key="15">
    <source>
        <dbReference type="SAM" id="Phobius"/>
    </source>
</evidence>
<evidence type="ECO:0000259" key="18">
    <source>
        <dbReference type="Pfam" id="PF22461"/>
    </source>
</evidence>
<dbReference type="RefSeq" id="WP_071505897.1">
    <property type="nucleotide sequence ID" value="NZ_MORL01000022.1"/>
</dbReference>
<dbReference type="Pfam" id="PF10531">
    <property type="entry name" value="SLBB"/>
    <property type="match status" value="3"/>
</dbReference>
<feature type="domain" description="Soluble ligand binding" evidence="17">
    <location>
        <begin position="694"/>
        <end position="736"/>
    </location>
</feature>
<evidence type="ECO:0000256" key="14">
    <source>
        <dbReference type="ARBA" id="ARBA00023288"/>
    </source>
</evidence>
<dbReference type="Gene3D" id="3.10.560.10">
    <property type="entry name" value="Outer membrane lipoprotein wza domain like"/>
    <property type="match status" value="6"/>
</dbReference>
<keyword evidence="6 15" id="KW-0812">Transmembrane</keyword>
<feature type="domain" description="SLBB" evidence="18">
    <location>
        <begin position="246"/>
        <end position="324"/>
    </location>
</feature>
<dbReference type="GO" id="GO:0015288">
    <property type="term" value="F:porin activity"/>
    <property type="evidence" value="ECO:0007669"/>
    <property type="project" value="UniProtKB-KW"/>
</dbReference>
<evidence type="ECO:0000256" key="5">
    <source>
        <dbReference type="ARBA" id="ARBA00022597"/>
    </source>
</evidence>
<dbReference type="InterPro" id="IPR049712">
    <property type="entry name" value="Poly_export"/>
</dbReference>
<dbReference type="GO" id="GO:0046930">
    <property type="term" value="C:pore complex"/>
    <property type="evidence" value="ECO:0007669"/>
    <property type="project" value="UniProtKB-KW"/>
</dbReference>
<evidence type="ECO:0000259" key="16">
    <source>
        <dbReference type="Pfam" id="PF02563"/>
    </source>
</evidence>
<keyword evidence="10" id="KW-0626">Porin</keyword>